<sequence>MSLGLCALVPTLMSGCVIVVGGEPGPDDEFGDEFGDFGSESATATSDSGTEGPWETDDGTEVTTFGDVDTWGDVDTVGDVDTFGDTWGETFGETEDAGTWGETFGDTFGETFGETYGDTFGETFGDTFGETTFGDTFGETFGDTWGETFGDTFGETFGDTFGETTFGDTFGETFGDTYGDTFGETFGETDTDTDTGGQCDPDFIVDTRRSLIETSPEAMEGVSMGMLLSFAASTVDLVADPGFTHARLMDSFNTQEGAFLEGGSHCDDELVDGQPGLNGYPMQCPRIEGAHAPDFSGWFPIAFVNRFDLAAADGSDCGEQRVIMANNNLGRAFVIFEARIPNPDPECGIAACAPVAEFWANQSTIDDPVERGEQLRQAFASGHPELTAAGFEPFISGANMTFGSGQIRTNSFDDLPWTLRQFEFVTEGDRLGVVQVPVSDNSFAPVWNDQSGHPAGLACRASILANLDGLVTDNTARMGLSLAPICGTAESADDGGASYASALLSGSGAFEADIADKLAELGSDLSPVDIANRAAFASNCMGCHESATGLDLGHGVQAPFSMGFVHVEESFLEECDGGPCFAISQALRDDFLPDRQEVFQDFMAQFACEAVCEQSNPEAIDALFEGPATQGLPDAFTPMAELLEWEQAFEAGLAQKTIAGRPRSVH</sequence>
<gene>
    <name evidence="2" type="ORF">PPSIR1_04028</name>
</gene>
<dbReference type="eggNOG" id="ENOG5030ICV">
    <property type="taxonomic scope" value="Bacteria"/>
</dbReference>
<name>A6G4G4_9BACT</name>
<dbReference type="Proteomes" id="UP000005801">
    <property type="component" value="Unassembled WGS sequence"/>
</dbReference>
<organism evidence="2 3">
    <name type="scientific">Plesiocystis pacifica SIR-1</name>
    <dbReference type="NCBI Taxonomy" id="391625"/>
    <lineage>
        <taxon>Bacteria</taxon>
        <taxon>Pseudomonadati</taxon>
        <taxon>Myxococcota</taxon>
        <taxon>Polyangia</taxon>
        <taxon>Nannocystales</taxon>
        <taxon>Nannocystaceae</taxon>
        <taxon>Plesiocystis</taxon>
    </lineage>
</organism>
<keyword evidence="3" id="KW-1185">Reference proteome</keyword>
<proteinExistence type="predicted"/>
<evidence type="ECO:0000313" key="3">
    <source>
        <dbReference type="Proteomes" id="UP000005801"/>
    </source>
</evidence>
<evidence type="ECO:0000313" key="2">
    <source>
        <dbReference type="EMBL" id="EDM79276.1"/>
    </source>
</evidence>
<dbReference type="STRING" id="391625.PPSIR1_04028"/>
<accession>A6G4G4</accession>
<feature type="region of interest" description="Disordered" evidence="1">
    <location>
        <begin position="27"/>
        <end position="59"/>
    </location>
</feature>
<evidence type="ECO:0000256" key="1">
    <source>
        <dbReference type="SAM" id="MobiDB-lite"/>
    </source>
</evidence>
<protein>
    <submittedName>
        <fullName evidence="2">Uncharacterized protein</fullName>
    </submittedName>
</protein>
<reference evidence="2 3" key="1">
    <citation type="submission" date="2007-06" db="EMBL/GenBank/DDBJ databases">
        <authorList>
            <person name="Shimkets L."/>
            <person name="Ferriera S."/>
            <person name="Johnson J."/>
            <person name="Kravitz S."/>
            <person name="Beeson K."/>
            <person name="Sutton G."/>
            <person name="Rogers Y.-H."/>
            <person name="Friedman R."/>
            <person name="Frazier M."/>
            <person name="Venter J.C."/>
        </authorList>
    </citation>
    <scope>NUCLEOTIDE SEQUENCE [LARGE SCALE GENOMIC DNA]</scope>
    <source>
        <strain evidence="2 3">SIR-1</strain>
    </source>
</reference>
<comment type="caution">
    <text evidence="2">The sequence shown here is derived from an EMBL/GenBank/DDBJ whole genome shotgun (WGS) entry which is preliminary data.</text>
</comment>
<dbReference type="AlphaFoldDB" id="A6G4G4"/>
<dbReference type="EMBL" id="ABCS01000021">
    <property type="protein sequence ID" value="EDM79276.1"/>
    <property type="molecule type" value="Genomic_DNA"/>
</dbReference>